<dbReference type="PANTHER" id="PTHR43664">
    <property type="entry name" value="MONOAMINE OXIDASE-RELATED"/>
    <property type="match status" value="1"/>
</dbReference>
<reference evidence="2 3" key="1">
    <citation type="submission" date="2018-08" db="EMBL/GenBank/DDBJ databases">
        <title>Draft genome sequence of the cyanotroph, Pseudomonas monteilii BCN3.</title>
        <authorList>
            <person name="Jones L.B."/>
            <person name="Kunz D.A."/>
        </authorList>
    </citation>
    <scope>NUCLEOTIDE SEQUENCE [LARGE SCALE GENOMIC DNA]</scope>
    <source>
        <strain evidence="2 3">BCN3</strain>
    </source>
</reference>
<comment type="caution">
    <text evidence="2">The sequence shown here is derived from an EMBL/GenBank/DDBJ whole genome shotgun (WGS) entry which is preliminary data.</text>
</comment>
<dbReference type="Pfam" id="PF01575">
    <property type="entry name" value="MaoC_dehydratas"/>
    <property type="match status" value="1"/>
</dbReference>
<dbReference type="RefSeq" id="WP_119370409.1">
    <property type="nucleotide sequence ID" value="NZ_QWLL01000033.1"/>
</dbReference>
<evidence type="ECO:0000313" key="2">
    <source>
        <dbReference type="EMBL" id="RII76800.1"/>
    </source>
</evidence>
<dbReference type="Gene3D" id="3.10.129.10">
    <property type="entry name" value="Hotdog Thioesterase"/>
    <property type="match status" value="1"/>
</dbReference>
<dbReference type="InterPro" id="IPR002539">
    <property type="entry name" value="MaoC-like_dom"/>
</dbReference>
<gene>
    <name evidence="2" type="ORF">D0894_15300</name>
</gene>
<dbReference type="InterPro" id="IPR029069">
    <property type="entry name" value="HotDog_dom_sf"/>
</dbReference>
<protein>
    <submittedName>
        <fullName evidence="2">MaoC family dehydratase</fullName>
    </submittedName>
</protein>
<accession>A0A399M4U4</accession>
<dbReference type="AlphaFoldDB" id="A0A399M4U4"/>
<sequence>MAEPIYLEDLAVGDVFLSDHYTLTAEQIIRYAQEFDPQPFHTDPDAARDTFFQGLAASGWQTAGITMRLLVASLPLARGIIGAGAEMAWPQATRPGDVLRVTSKILSISPSRSKPDRGIVVAECITSNQKNEVLQRMVTKILCFKKIG</sequence>
<dbReference type="CDD" id="cd03454">
    <property type="entry name" value="YdeM"/>
    <property type="match status" value="1"/>
</dbReference>
<dbReference type="PANTHER" id="PTHR43664:SF1">
    <property type="entry name" value="BETA-METHYLMALYL-COA DEHYDRATASE"/>
    <property type="match status" value="1"/>
</dbReference>
<evidence type="ECO:0000259" key="1">
    <source>
        <dbReference type="Pfam" id="PF01575"/>
    </source>
</evidence>
<proteinExistence type="predicted"/>
<dbReference type="EMBL" id="QWLL01000033">
    <property type="protein sequence ID" value="RII76800.1"/>
    <property type="molecule type" value="Genomic_DNA"/>
</dbReference>
<dbReference type="SUPFAM" id="SSF54637">
    <property type="entry name" value="Thioesterase/thiol ester dehydrase-isomerase"/>
    <property type="match status" value="1"/>
</dbReference>
<dbReference type="Proteomes" id="UP000265875">
    <property type="component" value="Unassembled WGS sequence"/>
</dbReference>
<feature type="domain" description="MaoC-like" evidence="1">
    <location>
        <begin position="19"/>
        <end position="106"/>
    </location>
</feature>
<dbReference type="InterPro" id="IPR052342">
    <property type="entry name" value="MCH/BMMD"/>
</dbReference>
<evidence type="ECO:0000313" key="3">
    <source>
        <dbReference type="Proteomes" id="UP000265875"/>
    </source>
</evidence>
<organism evidence="2 3">
    <name type="scientific">Pseudomonas monteilii</name>
    <dbReference type="NCBI Taxonomy" id="76759"/>
    <lineage>
        <taxon>Bacteria</taxon>
        <taxon>Pseudomonadati</taxon>
        <taxon>Pseudomonadota</taxon>
        <taxon>Gammaproteobacteria</taxon>
        <taxon>Pseudomonadales</taxon>
        <taxon>Pseudomonadaceae</taxon>
        <taxon>Pseudomonas</taxon>
    </lineage>
</organism>
<name>A0A399M4U4_9PSED</name>